<sequence length="93" mass="10494">MRSWTRGFSGHFSLSYWDIIEEDIVAAAGVFLQGLSLPKAIFSVSLILILKTDNLATFSDFRPISICKFFNIIITKIMVKCMAHLLPKIISIE</sequence>
<name>A0AAX6GTQ7_IRIPA</name>
<reference evidence="1" key="2">
    <citation type="submission" date="2023-04" db="EMBL/GenBank/DDBJ databases">
        <authorList>
            <person name="Bruccoleri R.E."/>
            <person name="Oakeley E.J."/>
            <person name="Faust A.-M."/>
            <person name="Dessus-Babus S."/>
            <person name="Altorfer M."/>
            <person name="Burckhardt D."/>
            <person name="Oertli M."/>
            <person name="Naumann U."/>
            <person name="Petersen F."/>
            <person name="Wong J."/>
        </authorList>
    </citation>
    <scope>NUCLEOTIDE SEQUENCE</scope>
    <source>
        <strain evidence="1">GSM-AAB239-AS_SAM_17_03QT</strain>
        <tissue evidence="1">Leaf</tissue>
    </source>
</reference>
<protein>
    <submittedName>
        <fullName evidence="1">Uncharacterized protein</fullName>
    </submittedName>
</protein>
<reference evidence="1" key="1">
    <citation type="journal article" date="2023" name="GigaByte">
        <title>Genome assembly of the bearded iris, Iris pallida Lam.</title>
        <authorList>
            <person name="Bruccoleri R.E."/>
            <person name="Oakeley E.J."/>
            <person name="Faust A.M.E."/>
            <person name="Altorfer M."/>
            <person name="Dessus-Babus S."/>
            <person name="Burckhardt D."/>
            <person name="Oertli M."/>
            <person name="Naumann U."/>
            <person name="Petersen F."/>
            <person name="Wong J."/>
        </authorList>
    </citation>
    <scope>NUCLEOTIDE SEQUENCE</scope>
    <source>
        <strain evidence="1">GSM-AAB239-AS_SAM_17_03QT</strain>
    </source>
</reference>
<evidence type="ECO:0000313" key="2">
    <source>
        <dbReference type="Proteomes" id="UP001140949"/>
    </source>
</evidence>
<comment type="caution">
    <text evidence="1">The sequence shown here is derived from an EMBL/GenBank/DDBJ whole genome shotgun (WGS) entry which is preliminary data.</text>
</comment>
<gene>
    <name evidence="1" type="ORF">M6B38_343545</name>
</gene>
<dbReference type="Proteomes" id="UP001140949">
    <property type="component" value="Unassembled WGS sequence"/>
</dbReference>
<proteinExistence type="predicted"/>
<organism evidence="1 2">
    <name type="scientific">Iris pallida</name>
    <name type="common">Sweet iris</name>
    <dbReference type="NCBI Taxonomy" id="29817"/>
    <lineage>
        <taxon>Eukaryota</taxon>
        <taxon>Viridiplantae</taxon>
        <taxon>Streptophyta</taxon>
        <taxon>Embryophyta</taxon>
        <taxon>Tracheophyta</taxon>
        <taxon>Spermatophyta</taxon>
        <taxon>Magnoliopsida</taxon>
        <taxon>Liliopsida</taxon>
        <taxon>Asparagales</taxon>
        <taxon>Iridaceae</taxon>
        <taxon>Iridoideae</taxon>
        <taxon>Irideae</taxon>
        <taxon>Iris</taxon>
    </lineage>
</organism>
<dbReference type="AlphaFoldDB" id="A0AAX6GTQ7"/>
<accession>A0AAX6GTQ7</accession>
<evidence type="ECO:0000313" key="1">
    <source>
        <dbReference type="EMBL" id="KAJ6831934.1"/>
    </source>
</evidence>
<keyword evidence="2" id="KW-1185">Reference proteome</keyword>
<dbReference type="EMBL" id="JANAVB010016199">
    <property type="protein sequence ID" value="KAJ6831934.1"/>
    <property type="molecule type" value="Genomic_DNA"/>
</dbReference>